<gene>
    <name evidence="1" type="ORF">MRATA1EN22A_LOCUS14560</name>
</gene>
<dbReference type="Proteomes" id="UP001162501">
    <property type="component" value="Chromosome 25"/>
</dbReference>
<protein>
    <submittedName>
        <fullName evidence="1">Uncharacterized protein</fullName>
    </submittedName>
</protein>
<sequence>MEGLPAPSTFRALDPEQLRLLQTRPGWGLLGTLGQSLSRSPRVEARRVFPAGMQAKDRRRETADPASPRAPATDAVTSQGRDALFACLPGLNSGPPSPGSTAGSEVSSRLAWGAHSLEVPPRPRDPHLSCFRSGGSTLAPTSAVTPPAPPHAQTSKRERTTADPPRPGLLQEGPSWGAAGTAPTHT</sequence>
<evidence type="ECO:0000313" key="2">
    <source>
        <dbReference type="Proteomes" id="UP001162501"/>
    </source>
</evidence>
<organism evidence="1 2">
    <name type="scientific">Rangifer tarandus platyrhynchus</name>
    <name type="common">Svalbard reindeer</name>
    <dbReference type="NCBI Taxonomy" id="3082113"/>
    <lineage>
        <taxon>Eukaryota</taxon>
        <taxon>Metazoa</taxon>
        <taxon>Chordata</taxon>
        <taxon>Craniata</taxon>
        <taxon>Vertebrata</taxon>
        <taxon>Euteleostomi</taxon>
        <taxon>Mammalia</taxon>
        <taxon>Eutheria</taxon>
        <taxon>Laurasiatheria</taxon>
        <taxon>Artiodactyla</taxon>
        <taxon>Ruminantia</taxon>
        <taxon>Pecora</taxon>
        <taxon>Cervidae</taxon>
        <taxon>Odocoileinae</taxon>
        <taxon>Rangifer</taxon>
    </lineage>
</organism>
<reference evidence="1" key="2">
    <citation type="submission" date="2025-03" db="EMBL/GenBank/DDBJ databases">
        <authorList>
            <consortium name="ELIXIR-Norway"/>
            <consortium name="Elixir Norway"/>
        </authorList>
    </citation>
    <scope>NUCLEOTIDE SEQUENCE</scope>
</reference>
<dbReference type="EMBL" id="OX596109">
    <property type="protein sequence ID" value="CAN0264556.1"/>
    <property type="molecule type" value="Genomic_DNA"/>
</dbReference>
<accession>A0AC59Z689</accession>
<reference evidence="1" key="1">
    <citation type="submission" date="2023-05" db="EMBL/GenBank/DDBJ databases">
        <authorList>
            <consortium name="ELIXIR-Norway"/>
        </authorList>
    </citation>
    <scope>NUCLEOTIDE SEQUENCE</scope>
</reference>
<proteinExistence type="predicted"/>
<name>A0AC59Z689_RANTA</name>
<evidence type="ECO:0000313" key="1">
    <source>
        <dbReference type="EMBL" id="CAN0264556.1"/>
    </source>
</evidence>